<keyword evidence="7" id="KW-1185">Reference proteome</keyword>
<dbReference type="Gene3D" id="3.90.1720.10">
    <property type="entry name" value="endopeptidase domain like (from Nostoc punctiforme)"/>
    <property type="match status" value="1"/>
</dbReference>
<keyword evidence="4" id="KW-0788">Thiol protease</keyword>
<dbReference type="Pfam" id="PF00877">
    <property type="entry name" value="NLPC_P60"/>
    <property type="match status" value="1"/>
</dbReference>
<name>A0ABT3QN91_9HYPH</name>
<evidence type="ECO:0000313" key="7">
    <source>
        <dbReference type="Proteomes" id="UP001301216"/>
    </source>
</evidence>
<sequence>MSWSDRFIGIPYVEFGRDRNGCDCWGLACTIYREALAIDLPDYLGYGSVDEHSEIAALIEGAAISPMWSKVDHKVQAFDMAVFRRGTLSTHVGVVIQPGLMIHMEGEDCAKVVDYRTGRWKNRFIGHYRHVKAPSKDVQSDSVGAGR</sequence>
<reference evidence="6 7" key="1">
    <citation type="submission" date="2022-11" db="EMBL/GenBank/DDBJ databases">
        <title>Brucella sp. YY2X, whole genome shotgun sequencing project.</title>
        <authorList>
            <person name="Yang Y."/>
        </authorList>
    </citation>
    <scope>NUCLEOTIDE SEQUENCE [LARGE SCALE GENOMIC DNA]</scope>
    <source>
        <strain evidence="6 7">YY2X</strain>
    </source>
</reference>
<comment type="similarity">
    <text evidence="1">Belongs to the peptidase C40 family.</text>
</comment>
<dbReference type="InterPro" id="IPR000064">
    <property type="entry name" value="NLP_P60_dom"/>
</dbReference>
<dbReference type="InterPro" id="IPR038765">
    <property type="entry name" value="Papain-like_cys_pep_sf"/>
</dbReference>
<dbReference type="RefSeq" id="WP_265984613.1">
    <property type="nucleotide sequence ID" value="NZ_JAPHAV010000003.1"/>
</dbReference>
<protein>
    <submittedName>
        <fullName evidence="6">NlpC/P60 family protein</fullName>
    </submittedName>
</protein>
<evidence type="ECO:0000259" key="5">
    <source>
        <dbReference type="PROSITE" id="PS51935"/>
    </source>
</evidence>
<dbReference type="SUPFAM" id="SSF54001">
    <property type="entry name" value="Cysteine proteinases"/>
    <property type="match status" value="1"/>
</dbReference>
<comment type="caution">
    <text evidence="6">The sequence shown here is derived from an EMBL/GenBank/DDBJ whole genome shotgun (WGS) entry which is preliminary data.</text>
</comment>
<dbReference type="EMBL" id="JAPHAV010000003">
    <property type="protein sequence ID" value="MCX2697078.1"/>
    <property type="molecule type" value="Genomic_DNA"/>
</dbReference>
<evidence type="ECO:0000256" key="3">
    <source>
        <dbReference type="ARBA" id="ARBA00022801"/>
    </source>
</evidence>
<keyword evidence="3" id="KW-0378">Hydrolase</keyword>
<evidence type="ECO:0000313" key="6">
    <source>
        <dbReference type="EMBL" id="MCX2697078.1"/>
    </source>
</evidence>
<gene>
    <name evidence="6" type="ORF">OPR82_09830</name>
</gene>
<feature type="domain" description="NlpC/P60" evidence="5">
    <location>
        <begin position="1"/>
        <end position="131"/>
    </location>
</feature>
<evidence type="ECO:0000256" key="1">
    <source>
        <dbReference type="ARBA" id="ARBA00007074"/>
    </source>
</evidence>
<evidence type="ECO:0000256" key="2">
    <source>
        <dbReference type="ARBA" id="ARBA00022670"/>
    </source>
</evidence>
<accession>A0ABT3QN91</accession>
<dbReference type="PROSITE" id="PS51935">
    <property type="entry name" value="NLPC_P60"/>
    <property type="match status" value="1"/>
</dbReference>
<proteinExistence type="inferred from homology"/>
<dbReference type="Proteomes" id="UP001301216">
    <property type="component" value="Unassembled WGS sequence"/>
</dbReference>
<keyword evidence="2" id="KW-0645">Protease</keyword>
<organism evidence="6 7">
    <name type="scientific">Ochrobactrum chromiisoli</name>
    <dbReference type="NCBI Taxonomy" id="2993941"/>
    <lineage>
        <taxon>Bacteria</taxon>
        <taxon>Pseudomonadati</taxon>
        <taxon>Pseudomonadota</taxon>
        <taxon>Alphaproteobacteria</taxon>
        <taxon>Hyphomicrobiales</taxon>
        <taxon>Brucellaceae</taxon>
        <taxon>Brucella/Ochrobactrum group</taxon>
        <taxon>Ochrobactrum</taxon>
    </lineage>
</organism>
<evidence type="ECO:0000256" key="4">
    <source>
        <dbReference type="ARBA" id="ARBA00022807"/>
    </source>
</evidence>